<dbReference type="EMBL" id="JANBOI010000464">
    <property type="protein sequence ID" value="KAJ1730369.1"/>
    <property type="molecule type" value="Genomic_DNA"/>
</dbReference>
<feature type="compositionally biased region" description="Gly residues" evidence="1">
    <location>
        <begin position="703"/>
        <end position="714"/>
    </location>
</feature>
<feature type="domain" description="Cyclin N-terminal" evidence="2">
    <location>
        <begin position="116"/>
        <end position="209"/>
    </location>
</feature>
<dbReference type="AlphaFoldDB" id="A0A9W8CVW6"/>
<dbReference type="PANTHER" id="PTHR15615">
    <property type="match status" value="1"/>
</dbReference>
<feature type="region of interest" description="Disordered" evidence="1">
    <location>
        <begin position="427"/>
        <end position="453"/>
    </location>
</feature>
<name>A0A9W8CVW6_9FUNG</name>
<gene>
    <name evidence="3" type="ORF">LPJ61_003048</name>
</gene>
<dbReference type="InterPro" id="IPR006671">
    <property type="entry name" value="Cyclin_N"/>
</dbReference>
<dbReference type="SUPFAM" id="SSF47954">
    <property type="entry name" value="Cyclin-like"/>
    <property type="match status" value="1"/>
</dbReference>
<dbReference type="PANTHER" id="PTHR15615:SF108">
    <property type="entry name" value="PROTEIN CNPPD1"/>
    <property type="match status" value="1"/>
</dbReference>
<dbReference type="GO" id="GO:0005634">
    <property type="term" value="C:nucleus"/>
    <property type="evidence" value="ECO:0007669"/>
    <property type="project" value="TreeGrafter"/>
</dbReference>
<feature type="compositionally biased region" description="Low complexity" evidence="1">
    <location>
        <begin position="483"/>
        <end position="502"/>
    </location>
</feature>
<dbReference type="InterPro" id="IPR013922">
    <property type="entry name" value="Cyclin_PHO80-like"/>
</dbReference>
<reference evidence="3" key="1">
    <citation type="submission" date="2022-07" db="EMBL/GenBank/DDBJ databases">
        <title>Phylogenomic reconstructions and comparative analyses of Kickxellomycotina fungi.</title>
        <authorList>
            <person name="Reynolds N.K."/>
            <person name="Stajich J.E."/>
            <person name="Barry K."/>
            <person name="Grigoriev I.V."/>
            <person name="Crous P."/>
            <person name="Smith M.E."/>
        </authorList>
    </citation>
    <scope>NUCLEOTIDE SEQUENCE</scope>
    <source>
        <strain evidence="3">BCRC 34381</strain>
    </source>
</reference>
<feature type="compositionally biased region" description="Polar residues" evidence="1">
    <location>
        <begin position="754"/>
        <end position="763"/>
    </location>
</feature>
<dbReference type="Proteomes" id="UP001143981">
    <property type="component" value="Unassembled WGS sequence"/>
</dbReference>
<evidence type="ECO:0000256" key="1">
    <source>
        <dbReference type="SAM" id="MobiDB-lite"/>
    </source>
</evidence>
<sequence length="828" mass="85911">MISSSAVPAPAERRARSMLSMRLGWPRKDAAAAVGAEPLSPVTAKIKELTASGHAKSKTLSRTRVRELLTLAVIRLMERMIAELFPCAGDGDPDGAFRGGVGSGSAAAGPLPSFEDFLKHICRRTRTPLTCMCLALLYLTRLRANHPRSRGSPGSAYRLALSSLCVATKYLYDDAYHTCSWVQVSMGLFSQREVNQMEMEFMYFLHYQLGVTPTEWNQWIATLEAKLVSRWQENGKADVIYSFGLFLSSECCEPSAQEAVRDIAWGEGGRSLLALLNNAIHLSGCVDPAKCSPSADSAVSDTTCLPTPDPNTWFNMRSPLTAPGPSAAAATASATPLSVRYATVPALGDDAGAAAATAAQKQRELCTRHSYVEYRGPAVFPVRPSSVCSVPAAPLAAGLAGSSAPGSGAGVYAGPYAPAHLPHRHVSESRSYDWSQQSARSASSQHMGSGTTIAGYAHNSMHYKGAASPFDAASRGTTNISLSYSSDSRDSATATAPADTAAQVPSARGPLGHPAGGMHFGTVPRTAASARSAIGSGYAGVPLDKRNDPAAPSRISSMGGRAAGPIPIPGPRPSAAAATASCRGFRSSAYSTIDVGTAGGFGPASTQRYLPGGDAGVPSASASRTASPSIGQQNGSFQRSGSGAGAGQTMGIHTRSTPSKSPSPSLKGGSRRYSWRYSGRHSASNIAQKLRSLAAFGRSSGSSGSGSATGGRGGVAKASGSYDDIGGRSADDSRPLGEASVVGEASQRRASGFPLQTITNPNSHQHRYSHGPGSGSGHGCHSMLADPAGRRAEIPGRRPPLGGAHRFSDGIPSYDLELDMGKYVSMRT</sequence>
<proteinExistence type="predicted"/>
<keyword evidence="4" id="KW-1185">Reference proteome</keyword>
<feature type="region of interest" description="Disordered" evidence="1">
    <location>
        <begin position="606"/>
        <end position="673"/>
    </location>
</feature>
<dbReference type="InterPro" id="IPR036915">
    <property type="entry name" value="Cyclin-like_sf"/>
</dbReference>
<evidence type="ECO:0000313" key="3">
    <source>
        <dbReference type="EMBL" id="KAJ1730369.1"/>
    </source>
</evidence>
<feature type="compositionally biased region" description="Low complexity" evidence="1">
    <location>
        <begin position="435"/>
        <end position="445"/>
    </location>
</feature>
<dbReference type="GO" id="GO:0000307">
    <property type="term" value="C:cyclin-dependent protein kinase holoenzyme complex"/>
    <property type="evidence" value="ECO:0007669"/>
    <property type="project" value="TreeGrafter"/>
</dbReference>
<feature type="compositionally biased region" description="Polar residues" evidence="1">
    <location>
        <begin position="630"/>
        <end position="641"/>
    </location>
</feature>
<dbReference type="CDD" id="cd20557">
    <property type="entry name" value="CYCLIN_ScPCL1-like"/>
    <property type="match status" value="1"/>
</dbReference>
<dbReference type="GO" id="GO:0016538">
    <property type="term" value="F:cyclin-dependent protein serine/threonine kinase regulator activity"/>
    <property type="evidence" value="ECO:0007669"/>
    <property type="project" value="TreeGrafter"/>
</dbReference>
<feature type="region of interest" description="Disordered" evidence="1">
    <location>
        <begin position="697"/>
        <end position="780"/>
    </location>
</feature>
<organism evidence="3 4">
    <name type="scientific">Coemansia biformis</name>
    <dbReference type="NCBI Taxonomy" id="1286918"/>
    <lineage>
        <taxon>Eukaryota</taxon>
        <taxon>Fungi</taxon>
        <taxon>Fungi incertae sedis</taxon>
        <taxon>Zoopagomycota</taxon>
        <taxon>Kickxellomycotina</taxon>
        <taxon>Kickxellomycetes</taxon>
        <taxon>Kickxellales</taxon>
        <taxon>Kickxellaceae</taxon>
        <taxon>Coemansia</taxon>
    </lineage>
</organism>
<feature type="region of interest" description="Disordered" evidence="1">
    <location>
        <begin position="483"/>
        <end position="521"/>
    </location>
</feature>
<protein>
    <recommendedName>
        <fullName evidence="2">Cyclin N-terminal domain-containing protein</fullName>
    </recommendedName>
</protein>
<dbReference type="Gene3D" id="1.10.472.10">
    <property type="entry name" value="Cyclin-like"/>
    <property type="match status" value="1"/>
</dbReference>
<comment type="caution">
    <text evidence="3">The sequence shown here is derived from an EMBL/GenBank/DDBJ whole genome shotgun (WGS) entry which is preliminary data.</text>
</comment>
<dbReference type="OrthoDB" id="10250320at2759"/>
<feature type="region of interest" description="Disordered" evidence="1">
    <location>
        <begin position="537"/>
        <end position="566"/>
    </location>
</feature>
<accession>A0A9W8CVW6</accession>
<dbReference type="GO" id="GO:0019901">
    <property type="term" value="F:protein kinase binding"/>
    <property type="evidence" value="ECO:0007669"/>
    <property type="project" value="InterPro"/>
</dbReference>
<feature type="compositionally biased region" description="Low complexity" evidence="1">
    <location>
        <begin position="618"/>
        <end position="629"/>
    </location>
</feature>
<evidence type="ECO:0000313" key="4">
    <source>
        <dbReference type="Proteomes" id="UP001143981"/>
    </source>
</evidence>
<dbReference type="Pfam" id="PF00134">
    <property type="entry name" value="Cyclin_N"/>
    <property type="match status" value="1"/>
</dbReference>
<feature type="compositionally biased region" description="Low complexity" evidence="1">
    <location>
        <begin position="654"/>
        <end position="668"/>
    </location>
</feature>
<evidence type="ECO:0000259" key="2">
    <source>
        <dbReference type="Pfam" id="PF00134"/>
    </source>
</evidence>
<feature type="compositionally biased region" description="Basic and acidic residues" evidence="1">
    <location>
        <begin position="725"/>
        <end position="735"/>
    </location>
</feature>